<dbReference type="NCBIfam" id="TIGR01613">
    <property type="entry name" value="primase_Cterm"/>
    <property type="match status" value="1"/>
</dbReference>
<dbReference type="InterPro" id="IPR006500">
    <property type="entry name" value="Helicase_put_C_phage/plasmid"/>
</dbReference>
<keyword evidence="4" id="KW-0067">ATP-binding</keyword>
<sequence>MQNKENVTINPFGGWKYKEGMEEIKAEKVKKLYPEEYEKQIAIYHDKDYEWDGILTKDDYKNRKEVVREFVEKWKPEFEKPIHNEKEETKKSNDDKGNKQDEWDVRNFFSKEKNKFLPSKLGRAINSKIKTFFDGGTLYYYRDGVYLPNGEPKINKIIQNILKEESSAHRKREVIDWIKTNNDIRTNTTKINPNDGWINVNNGLLNLKTKELKDHTYKRISTVQLPVTYDPKANNPTVNNFIESVVHKESVPLIHEMIGYILTSDTKAQKAFILQSGGGSGKSVMVTMLQAFVGNGNYSTVPAQDIDADKFSAIRLKGKILNVVDDLKKQRFSDTGKFKSSVTGGEILVEEKGKPQEIIKPTAKHIFCMNTIPDSNDMSQAWSDRWIMIPLPNRFRGGKNEDKQLPDKLTTEESLSTLLNLALDGLDRLRSNNYRFSENQHTEELKTNHMKESNPISLFIDEVCNINEDAEIIGDTLYKAYKTYCDEDGYKPLTKIKFNRYIKANLKLEQYRPNKNNKKPTWKGISLN</sequence>
<protein>
    <submittedName>
        <fullName evidence="7">Phage/plasmid primase, P4 family</fullName>
    </submittedName>
</protein>
<reference evidence="7 8" key="1">
    <citation type="submission" date="2022-04" db="EMBL/GenBank/DDBJ databases">
        <title>Gracilibacillus sp. isolated from saltern.</title>
        <authorList>
            <person name="Won M."/>
            <person name="Lee C.-M."/>
            <person name="Woen H.-Y."/>
            <person name="Kwon S.-W."/>
        </authorList>
    </citation>
    <scope>NUCLEOTIDE SEQUENCE [LARGE SCALE GENOMIC DNA]</scope>
    <source>
        <strain evidence="7 8">SSWR10-1</strain>
    </source>
</reference>
<feature type="region of interest" description="Disordered" evidence="5">
    <location>
        <begin position="82"/>
        <end position="103"/>
    </location>
</feature>
<evidence type="ECO:0000256" key="1">
    <source>
        <dbReference type="ARBA" id="ARBA00022741"/>
    </source>
</evidence>
<dbReference type="InterPro" id="IPR014015">
    <property type="entry name" value="Helicase_SF3_DNA-vir"/>
</dbReference>
<gene>
    <name evidence="7" type="ORF">MUN88_17255</name>
</gene>
<evidence type="ECO:0000256" key="3">
    <source>
        <dbReference type="ARBA" id="ARBA00022806"/>
    </source>
</evidence>
<dbReference type="Pfam" id="PF03288">
    <property type="entry name" value="Pox_D5"/>
    <property type="match status" value="1"/>
</dbReference>
<dbReference type="InterPro" id="IPR027417">
    <property type="entry name" value="P-loop_NTPase"/>
</dbReference>
<evidence type="ECO:0000313" key="8">
    <source>
        <dbReference type="Proteomes" id="UP000831782"/>
    </source>
</evidence>
<dbReference type="Proteomes" id="UP000831782">
    <property type="component" value="Chromosome"/>
</dbReference>
<evidence type="ECO:0000313" key="7">
    <source>
        <dbReference type="EMBL" id="UOQ47780.1"/>
    </source>
</evidence>
<proteinExistence type="predicted"/>
<dbReference type="InterPro" id="IPR051620">
    <property type="entry name" value="ORF904-like_C"/>
</dbReference>
<dbReference type="EMBL" id="CP095072">
    <property type="protein sequence ID" value="UOQ47780.1"/>
    <property type="molecule type" value="Genomic_DNA"/>
</dbReference>
<evidence type="ECO:0000256" key="5">
    <source>
        <dbReference type="SAM" id="MobiDB-lite"/>
    </source>
</evidence>
<evidence type="ECO:0000256" key="4">
    <source>
        <dbReference type="ARBA" id="ARBA00022840"/>
    </source>
</evidence>
<evidence type="ECO:0000259" key="6">
    <source>
        <dbReference type="PROSITE" id="PS51206"/>
    </source>
</evidence>
<organism evidence="7 8">
    <name type="scientific">Gracilibacillus caseinilyticus</name>
    <dbReference type="NCBI Taxonomy" id="2932256"/>
    <lineage>
        <taxon>Bacteria</taxon>
        <taxon>Bacillati</taxon>
        <taxon>Bacillota</taxon>
        <taxon>Bacilli</taxon>
        <taxon>Bacillales</taxon>
        <taxon>Bacillaceae</taxon>
        <taxon>Gracilibacillus</taxon>
    </lineage>
</organism>
<dbReference type="SMART" id="SM00885">
    <property type="entry name" value="D5_N"/>
    <property type="match status" value="1"/>
</dbReference>
<dbReference type="InterPro" id="IPR004968">
    <property type="entry name" value="DNA_primase/NTPase_C"/>
</dbReference>
<dbReference type="InterPro" id="IPR014818">
    <property type="entry name" value="Phage/plasmid_primase_P4_C"/>
</dbReference>
<keyword evidence="8" id="KW-1185">Reference proteome</keyword>
<feature type="domain" description="SF3 helicase" evidence="6">
    <location>
        <begin position="249"/>
        <end position="404"/>
    </location>
</feature>
<dbReference type="Gene3D" id="3.40.50.300">
    <property type="entry name" value="P-loop containing nucleotide triphosphate hydrolases"/>
    <property type="match status" value="1"/>
</dbReference>
<name>A0ABY4EUX4_9BACI</name>
<dbReference type="PANTHER" id="PTHR35372">
    <property type="entry name" value="ATP BINDING PROTEIN-RELATED"/>
    <property type="match status" value="1"/>
</dbReference>
<dbReference type="SUPFAM" id="SSF52540">
    <property type="entry name" value="P-loop containing nucleoside triphosphate hydrolases"/>
    <property type="match status" value="1"/>
</dbReference>
<keyword evidence="1" id="KW-0547">Nucleotide-binding</keyword>
<keyword evidence="2" id="KW-0378">Hydrolase</keyword>
<keyword evidence="3" id="KW-0347">Helicase</keyword>
<dbReference type="Pfam" id="PF08706">
    <property type="entry name" value="D5_N"/>
    <property type="match status" value="1"/>
</dbReference>
<dbReference type="RefSeq" id="WP_244717262.1">
    <property type="nucleotide sequence ID" value="NZ_CP095072.1"/>
</dbReference>
<dbReference type="PANTHER" id="PTHR35372:SF2">
    <property type="entry name" value="SF3 HELICASE DOMAIN-CONTAINING PROTEIN"/>
    <property type="match status" value="1"/>
</dbReference>
<dbReference type="PROSITE" id="PS51206">
    <property type="entry name" value="SF3_HELICASE_1"/>
    <property type="match status" value="1"/>
</dbReference>
<evidence type="ECO:0000256" key="2">
    <source>
        <dbReference type="ARBA" id="ARBA00022801"/>
    </source>
</evidence>
<dbReference type="Pfam" id="PF19263">
    <property type="entry name" value="DUF5906"/>
    <property type="match status" value="1"/>
</dbReference>
<dbReference type="InterPro" id="IPR045455">
    <property type="entry name" value="NrS-1_pol-like_helicase"/>
</dbReference>
<accession>A0ABY4EUX4</accession>